<dbReference type="PANTHER" id="PTHR43832:SF1">
    <property type="entry name" value="S-ADENOSYL-L-METHIONINE-DEPENDENT METHYLTRANSFERASES SUPERFAMILY PROTEIN"/>
    <property type="match status" value="1"/>
</dbReference>
<dbReference type="Pfam" id="PF02353">
    <property type="entry name" value="CMAS"/>
    <property type="match status" value="1"/>
</dbReference>
<sequence length="349" mass="41089">MDYIIQKSLKLVESGLIPDPAIRAAIRALSKKRLIQEGRYDPEQAAQRYMDVLNLLKQSKIAIETDKANEQHYELPTQFFQAVLGKRLKYSACYFPHETTTLDQAENYSLQLYSERAQLKDGQRILELGCGWGSFTLWMAERYPNAHITAVSNSKTQRKHILEQAQAQGLTNIDVITCDVNVLELTSNYFDRVVSVEMFEHVRNYQRLFEKIGGWLKADGLLWCHIFCHRFLHYPFEIKSEYDWMSRYFFTGGLMPSTSTFLHFQEHLELSQHWQWSGQHYEKTANAWLSNMDAQETELRPIFEQVYGKDADAWWQRWRIFFMACAELFGFEQGQEWVIGHFLFQNKSS</sequence>
<evidence type="ECO:0000313" key="2">
    <source>
        <dbReference type="Proteomes" id="UP000018418"/>
    </source>
</evidence>
<dbReference type="STRING" id="396323.VH98_03475"/>
<organism evidence="1 2">
    <name type="scientific">Acinetobacter brisouii CIP 110357</name>
    <dbReference type="NCBI Taxonomy" id="1341683"/>
    <lineage>
        <taxon>Bacteria</taxon>
        <taxon>Pseudomonadati</taxon>
        <taxon>Pseudomonadota</taxon>
        <taxon>Gammaproteobacteria</taxon>
        <taxon>Moraxellales</taxon>
        <taxon>Moraxellaceae</taxon>
        <taxon>Acinetobacter</taxon>
    </lineage>
</organism>
<dbReference type="EMBL" id="AYEU01000011">
    <property type="protein sequence ID" value="ESK49011.1"/>
    <property type="molecule type" value="Genomic_DNA"/>
</dbReference>
<protein>
    <recommendedName>
        <fullName evidence="3">Methyltransferase domain-containing protein</fullName>
    </recommendedName>
</protein>
<dbReference type="PATRIC" id="fig|1341683.3.peg.2716"/>
<reference evidence="1 2" key="1">
    <citation type="submission" date="2013-10" db="EMBL/GenBank/DDBJ databases">
        <title>The Genome Sequence of Acinetobacter brisouii CIP 110357.</title>
        <authorList>
            <consortium name="The Broad Institute Genomics Platform"/>
            <consortium name="The Broad Institute Genome Sequencing Center for Infectious Disease"/>
            <person name="Cerqueira G."/>
            <person name="Feldgarden M."/>
            <person name="Courvalin P."/>
            <person name="Grillot-Courvalin C."/>
            <person name="Clermont D."/>
            <person name="Rocha E."/>
            <person name="Yoon E.-J."/>
            <person name="Nemec A."/>
            <person name="Young S.K."/>
            <person name="Zeng Q."/>
            <person name="Gargeya S."/>
            <person name="Fitzgerald M."/>
            <person name="Abouelleil A."/>
            <person name="Alvarado L."/>
            <person name="Berlin A.M."/>
            <person name="Chapman S.B."/>
            <person name="Gainer-Dewar J."/>
            <person name="Goldberg J."/>
            <person name="Gnerre S."/>
            <person name="Griggs A."/>
            <person name="Gujja S."/>
            <person name="Hansen M."/>
            <person name="Howarth C."/>
            <person name="Imamovic A."/>
            <person name="Ireland A."/>
            <person name="Larimer J."/>
            <person name="McCowan C."/>
            <person name="Murphy C."/>
            <person name="Pearson M."/>
            <person name="Poon T.W."/>
            <person name="Priest M."/>
            <person name="Roberts A."/>
            <person name="Saif S."/>
            <person name="Shea T."/>
            <person name="Sykes S."/>
            <person name="Wortman J."/>
            <person name="Nusbaum C."/>
            <person name="Birren B."/>
        </authorList>
    </citation>
    <scope>NUCLEOTIDE SEQUENCE [LARGE SCALE GENOMIC DNA]</scope>
    <source>
        <strain evidence="1 2">CIP 110357</strain>
    </source>
</reference>
<dbReference type="AlphaFoldDB" id="V2UK89"/>
<keyword evidence="2" id="KW-1185">Reference proteome</keyword>
<dbReference type="InterPro" id="IPR029063">
    <property type="entry name" value="SAM-dependent_MTases_sf"/>
</dbReference>
<proteinExistence type="predicted"/>
<dbReference type="Gene3D" id="3.40.50.150">
    <property type="entry name" value="Vaccinia Virus protein VP39"/>
    <property type="match status" value="1"/>
</dbReference>
<evidence type="ECO:0008006" key="3">
    <source>
        <dbReference type="Google" id="ProtNLM"/>
    </source>
</evidence>
<evidence type="ECO:0000313" key="1">
    <source>
        <dbReference type="EMBL" id="ESK49011.1"/>
    </source>
</evidence>
<comment type="caution">
    <text evidence="1">The sequence shown here is derived from an EMBL/GenBank/DDBJ whole genome shotgun (WGS) entry which is preliminary data.</text>
</comment>
<dbReference type="PANTHER" id="PTHR43832">
    <property type="match status" value="1"/>
</dbReference>
<dbReference type="CDD" id="cd02440">
    <property type="entry name" value="AdoMet_MTases"/>
    <property type="match status" value="1"/>
</dbReference>
<gene>
    <name evidence="1" type="ORF">P255_02750</name>
</gene>
<dbReference type="RefSeq" id="WP_004898274.1">
    <property type="nucleotide sequence ID" value="NZ_BBTI01000010.1"/>
</dbReference>
<dbReference type="HOGENOM" id="CLU_045794_0_0_6"/>
<accession>V2UK89</accession>
<dbReference type="FunFam" id="3.40.50.150:FF:000554">
    <property type="entry name" value="Cation-transporting ATPase"/>
    <property type="match status" value="1"/>
</dbReference>
<name>V2UK89_9GAMM</name>
<dbReference type="OrthoDB" id="9782855at2"/>
<dbReference type="Proteomes" id="UP000018418">
    <property type="component" value="Unassembled WGS sequence"/>
</dbReference>
<dbReference type="SUPFAM" id="SSF53335">
    <property type="entry name" value="S-adenosyl-L-methionine-dependent methyltransferases"/>
    <property type="match status" value="1"/>
</dbReference>